<sequence length="145" mass="15889">MYEISAAAEIDADVDAVWAVVTDVASWAAWDPHEEAARLDGPFAPGTAGWSKPRGGPATDWTITQVVPRTYWRSECGLPGGKIIGMNAFEPLADGKVRCVKTVRVTGPLVPLFRFHFGRRMRADMFTTFAALEREAARRRTAVAP</sequence>
<proteinExistence type="predicted"/>
<dbReference type="Gene3D" id="3.30.530.20">
    <property type="match status" value="1"/>
</dbReference>
<organism evidence="1 2">
    <name type="scientific">Actinocatenispora comari</name>
    <dbReference type="NCBI Taxonomy" id="2807577"/>
    <lineage>
        <taxon>Bacteria</taxon>
        <taxon>Bacillati</taxon>
        <taxon>Actinomycetota</taxon>
        <taxon>Actinomycetes</taxon>
        <taxon>Micromonosporales</taxon>
        <taxon>Micromonosporaceae</taxon>
        <taxon>Actinocatenispora</taxon>
    </lineage>
</organism>
<evidence type="ECO:0000313" key="2">
    <source>
        <dbReference type="Proteomes" id="UP000614996"/>
    </source>
</evidence>
<dbReference type="AlphaFoldDB" id="A0A8J4ELV7"/>
<dbReference type="Proteomes" id="UP000614996">
    <property type="component" value="Unassembled WGS sequence"/>
</dbReference>
<name>A0A8J4ELV7_9ACTN</name>
<dbReference type="InterPro" id="IPR019587">
    <property type="entry name" value="Polyketide_cyclase/dehydratase"/>
</dbReference>
<reference evidence="2" key="1">
    <citation type="journal article" date="2021" name="Int. J. Syst. Evol. Microbiol.">
        <title>Actinocatenispora comari sp. nov., an endophytic actinomycete isolated from aerial parts of Comarum salesowianum.</title>
        <authorList>
            <person name="Oyunbileg N."/>
            <person name="Iizaka Y."/>
            <person name="Hamada M."/>
            <person name="Davaapurev B.O."/>
            <person name="Fukumoto A."/>
            <person name="Tsetseg B."/>
            <person name="Kato F."/>
            <person name="Tamura T."/>
            <person name="Batkhuu J."/>
            <person name="Anzai Y."/>
        </authorList>
    </citation>
    <scope>NUCLEOTIDE SEQUENCE [LARGE SCALE GENOMIC DNA]</scope>
    <source>
        <strain evidence="2">NUM-2625</strain>
    </source>
</reference>
<keyword evidence="2" id="KW-1185">Reference proteome</keyword>
<dbReference type="InterPro" id="IPR023393">
    <property type="entry name" value="START-like_dom_sf"/>
</dbReference>
<dbReference type="EMBL" id="BOPO01000073">
    <property type="protein sequence ID" value="GIL28570.1"/>
    <property type="molecule type" value="Genomic_DNA"/>
</dbReference>
<evidence type="ECO:0008006" key="3">
    <source>
        <dbReference type="Google" id="ProtNLM"/>
    </source>
</evidence>
<protein>
    <recommendedName>
        <fullName evidence="3">Polyketide cyclase</fullName>
    </recommendedName>
</protein>
<dbReference type="SUPFAM" id="SSF55961">
    <property type="entry name" value="Bet v1-like"/>
    <property type="match status" value="1"/>
</dbReference>
<accession>A0A8J4ELV7</accession>
<evidence type="ECO:0000313" key="1">
    <source>
        <dbReference type="EMBL" id="GIL28570.1"/>
    </source>
</evidence>
<dbReference type="RefSeq" id="WP_207126283.1">
    <property type="nucleotide sequence ID" value="NZ_BOPO01000073.1"/>
</dbReference>
<dbReference type="Pfam" id="PF10604">
    <property type="entry name" value="Polyketide_cyc2"/>
    <property type="match status" value="1"/>
</dbReference>
<comment type="caution">
    <text evidence="1">The sequence shown here is derived from an EMBL/GenBank/DDBJ whole genome shotgun (WGS) entry which is preliminary data.</text>
</comment>
<gene>
    <name evidence="1" type="ORF">NUM_38240</name>
</gene>